<dbReference type="Proteomes" id="UP000018731">
    <property type="component" value="Unassembled WGS sequence"/>
</dbReference>
<evidence type="ECO:0000313" key="2">
    <source>
        <dbReference type="EMBL" id="ETD24984.1"/>
    </source>
</evidence>
<keyword evidence="1" id="KW-1133">Transmembrane helix</keyword>
<evidence type="ECO:0008006" key="4">
    <source>
        <dbReference type="Google" id="ProtNLM"/>
    </source>
</evidence>
<gene>
    <name evidence="2" type="ORF">HMPREF2086_00319</name>
</gene>
<feature type="transmembrane region" description="Helical" evidence="1">
    <location>
        <begin position="6"/>
        <end position="32"/>
    </location>
</feature>
<dbReference type="RefSeq" id="WP_023926986.1">
    <property type="nucleotide sequence ID" value="NZ_KI669454.1"/>
</dbReference>
<dbReference type="STRING" id="1357400.HMPREF2086_00319"/>
<evidence type="ECO:0000256" key="1">
    <source>
        <dbReference type="SAM" id="Phobius"/>
    </source>
</evidence>
<organism evidence="2 3">
    <name type="scientific">Helicobacter macacae MIT 99-5501</name>
    <dbReference type="NCBI Taxonomy" id="1357400"/>
    <lineage>
        <taxon>Bacteria</taxon>
        <taxon>Pseudomonadati</taxon>
        <taxon>Campylobacterota</taxon>
        <taxon>Epsilonproteobacteria</taxon>
        <taxon>Campylobacterales</taxon>
        <taxon>Helicobacteraceae</taxon>
        <taxon>Helicobacter</taxon>
    </lineage>
</organism>
<protein>
    <recommendedName>
        <fullName evidence="4">DUF4006 domain-containing protein</fullName>
    </recommendedName>
</protein>
<keyword evidence="1" id="KW-0812">Transmembrane</keyword>
<sequence length="66" mass="7104">MNGLFGINGLFGFLVAVVLVVVLAIGFGMLAASIQSENSTNYYIIKDSAHIEAQSVDNKDHFEDAK</sequence>
<reference evidence="2 3" key="1">
    <citation type="journal article" date="2014" name="Genome Announc.">
        <title>Draft genome sequences of six enterohepatic helicobacter species isolated from humans and one from rhesus macaques.</title>
        <authorList>
            <person name="Shen Z."/>
            <person name="Sheh A."/>
            <person name="Young S.K."/>
            <person name="Abouelliel A."/>
            <person name="Ward D.V."/>
            <person name="Earl A.M."/>
            <person name="Fox J.G."/>
        </authorList>
    </citation>
    <scope>NUCLEOTIDE SEQUENCE [LARGE SCALE GENOMIC DNA]</scope>
    <source>
        <strain evidence="2 3">MIT 99-5501</strain>
    </source>
</reference>
<keyword evidence="3" id="KW-1185">Reference proteome</keyword>
<dbReference type="AlphaFoldDB" id="V8CCB7"/>
<dbReference type="EMBL" id="AZJI01000001">
    <property type="protein sequence ID" value="ETD24984.1"/>
    <property type="molecule type" value="Genomic_DNA"/>
</dbReference>
<dbReference type="InterPro" id="IPR025065">
    <property type="entry name" value="DUF4006"/>
</dbReference>
<keyword evidence="1" id="KW-0472">Membrane</keyword>
<dbReference type="HOGENOM" id="CLU_191469_1_0_7"/>
<name>V8CCB7_9HELI</name>
<dbReference type="Pfam" id="PF13179">
    <property type="entry name" value="DUF4006"/>
    <property type="match status" value="1"/>
</dbReference>
<comment type="caution">
    <text evidence="2">The sequence shown here is derived from an EMBL/GenBank/DDBJ whole genome shotgun (WGS) entry which is preliminary data.</text>
</comment>
<proteinExistence type="predicted"/>
<evidence type="ECO:0000313" key="3">
    <source>
        <dbReference type="Proteomes" id="UP000018731"/>
    </source>
</evidence>
<accession>V8CCB7</accession>
<dbReference type="PATRIC" id="fig|1357400.3.peg.438"/>